<comment type="caution">
    <text evidence="1">The sequence shown here is derived from an EMBL/GenBank/DDBJ whole genome shotgun (WGS) entry which is preliminary data.</text>
</comment>
<dbReference type="EMBL" id="CAJOBO010002382">
    <property type="protein sequence ID" value="CAF4447966.1"/>
    <property type="molecule type" value="Genomic_DNA"/>
</dbReference>
<dbReference type="Proteomes" id="UP000663833">
    <property type="component" value="Unassembled WGS sequence"/>
</dbReference>
<evidence type="ECO:0000313" key="3">
    <source>
        <dbReference type="Proteomes" id="UP000663833"/>
    </source>
</evidence>
<proteinExistence type="predicted"/>
<evidence type="ECO:0000313" key="1">
    <source>
        <dbReference type="EMBL" id="CAF3385923.1"/>
    </source>
</evidence>
<reference evidence="1" key="1">
    <citation type="submission" date="2021-02" db="EMBL/GenBank/DDBJ databases">
        <authorList>
            <person name="Nowell W R."/>
        </authorList>
    </citation>
    <scope>NUCLEOTIDE SEQUENCE</scope>
</reference>
<dbReference type="AlphaFoldDB" id="A0A817YYQ4"/>
<dbReference type="EMBL" id="CAJNYD010002013">
    <property type="protein sequence ID" value="CAF3385923.1"/>
    <property type="molecule type" value="Genomic_DNA"/>
</dbReference>
<name>A0A817YYQ4_9BILA</name>
<evidence type="ECO:0000313" key="2">
    <source>
        <dbReference type="EMBL" id="CAF4447966.1"/>
    </source>
</evidence>
<gene>
    <name evidence="2" type="ORF">HFQ381_LOCUS23651</name>
    <name evidence="1" type="ORF">LUA448_LOCUS16206</name>
</gene>
<sequence>MANQYALAQGNCCGFGPYPNPIAIVYTDDRECTIIVGFGPDSALDIRDIVTVELELKRLLPDCRVKQVFLT</sequence>
<accession>A0A817YYQ4</accession>
<protein>
    <submittedName>
        <fullName evidence="1">Uncharacterized protein</fullName>
    </submittedName>
</protein>
<organism evidence="1 3">
    <name type="scientific">Rotaria socialis</name>
    <dbReference type="NCBI Taxonomy" id="392032"/>
    <lineage>
        <taxon>Eukaryota</taxon>
        <taxon>Metazoa</taxon>
        <taxon>Spiralia</taxon>
        <taxon>Gnathifera</taxon>
        <taxon>Rotifera</taxon>
        <taxon>Eurotatoria</taxon>
        <taxon>Bdelloidea</taxon>
        <taxon>Philodinida</taxon>
        <taxon>Philodinidae</taxon>
        <taxon>Rotaria</taxon>
    </lineage>
</organism>
<dbReference type="Proteomes" id="UP000663851">
    <property type="component" value="Unassembled WGS sequence"/>
</dbReference>